<evidence type="ECO:0000313" key="5">
    <source>
        <dbReference type="Proteomes" id="UP001484179"/>
    </source>
</evidence>
<reference evidence="4 5" key="1">
    <citation type="submission" date="2024-04" db="EMBL/GenBank/DDBJ databases">
        <title>Biological Control Activity of Plant Growth Promoting Rhizobacteria Burkholderia pyrrocinia BX1 against Tobacco black shank Introduction Tobacco black shank (TBS) caused by the oomycete Phytophthora. nicotianae (P. nicotianae) has become a destructive soil.</title>
        <authorList>
            <person name="Liu X."/>
            <person name="Shu C."/>
        </authorList>
    </citation>
    <scope>NUCLEOTIDE SEQUENCE [LARGE SCALE GENOMIC DNA]</scope>
    <source>
        <strain evidence="4 5">BX1</strain>
    </source>
</reference>
<evidence type="ECO:0000313" key="4">
    <source>
        <dbReference type="EMBL" id="WZW56660.1"/>
    </source>
</evidence>
<dbReference type="SUPFAM" id="SSF49401">
    <property type="entry name" value="Bacterial adhesins"/>
    <property type="match status" value="1"/>
</dbReference>
<organism evidence="4 5">
    <name type="scientific">Burkholderia pyrrocinia</name>
    <name type="common">Pseudomonas pyrrocinia</name>
    <dbReference type="NCBI Taxonomy" id="60550"/>
    <lineage>
        <taxon>Bacteria</taxon>
        <taxon>Pseudomonadati</taxon>
        <taxon>Pseudomonadota</taxon>
        <taxon>Betaproteobacteria</taxon>
        <taxon>Burkholderiales</taxon>
        <taxon>Burkholderiaceae</taxon>
        <taxon>Burkholderia</taxon>
        <taxon>Burkholderia cepacia complex</taxon>
    </lineage>
</organism>
<feature type="chain" id="PRO_5045860604" evidence="2">
    <location>
        <begin position="26"/>
        <end position="172"/>
    </location>
</feature>
<dbReference type="InterPro" id="IPR008966">
    <property type="entry name" value="Adhesion_dom_sf"/>
</dbReference>
<sequence length="172" mass="17436">MKKLLSLAIMLGVGTSALTPLAAHAADGQITINGKVVANTCKINGGLANDDLTVNLPPVSAASLFEVGKAAGHTAFALKLHDCAPNIGKVSAYFDPGPTVNFDTGRLKVENGGTTNVEIGLLNHQLEHINLGAAVDSQNSPSVDLKAGGSADLTYYAQYESLGVASPGAAPA</sequence>
<dbReference type="RefSeq" id="WP_342310518.1">
    <property type="nucleotide sequence ID" value="NZ_CP150850.1"/>
</dbReference>
<evidence type="ECO:0000259" key="3">
    <source>
        <dbReference type="Pfam" id="PF00419"/>
    </source>
</evidence>
<dbReference type="PANTHER" id="PTHR33420">
    <property type="entry name" value="FIMBRIAL SUBUNIT ELFA-RELATED"/>
    <property type="match status" value="1"/>
</dbReference>
<dbReference type="InterPro" id="IPR050263">
    <property type="entry name" value="Bact_Fimbrial_Adh_Pro"/>
</dbReference>
<dbReference type="InterPro" id="IPR036937">
    <property type="entry name" value="Adhesion_dom_fimbrial_sf"/>
</dbReference>
<dbReference type="Gene3D" id="2.60.40.1090">
    <property type="entry name" value="Fimbrial-type adhesion domain"/>
    <property type="match status" value="1"/>
</dbReference>
<dbReference type="Pfam" id="PF00419">
    <property type="entry name" value="Fimbrial"/>
    <property type="match status" value="1"/>
</dbReference>
<dbReference type="InterPro" id="IPR000259">
    <property type="entry name" value="Adhesion_dom_fimbrial"/>
</dbReference>
<dbReference type="Proteomes" id="UP001484179">
    <property type="component" value="Chromosome 2"/>
</dbReference>
<evidence type="ECO:0000256" key="2">
    <source>
        <dbReference type="SAM" id="SignalP"/>
    </source>
</evidence>
<evidence type="ECO:0000256" key="1">
    <source>
        <dbReference type="ARBA" id="ARBA00022729"/>
    </source>
</evidence>
<proteinExistence type="predicted"/>
<accession>A0ABZ3BQF0</accession>
<gene>
    <name evidence="4" type="ORF">WN985_29575</name>
</gene>
<protein>
    <submittedName>
        <fullName evidence="4">Fimbrial protein</fullName>
    </submittedName>
</protein>
<feature type="signal peptide" evidence="2">
    <location>
        <begin position="1"/>
        <end position="25"/>
    </location>
</feature>
<dbReference type="PANTHER" id="PTHR33420:SF3">
    <property type="entry name" value="FIMBRIAL SUBUNIT ELFA"/>
    <property type="match status" value="1"/>
</dbReference>
<keyword evidence="5" id="KW-1185">Reference proteome</keyword>
<feature type="domain" description="Fimbrial-type adhesion" evidence="3">
    <location>
        <begin position="30"/>
        <end position="169"/>
    </location>
</feature>
<name>A0ABZ3BQF0_BURPY</name>
<dbReference type="EMBL" id="CP150850">
    <property type="protein sequence ID" value="WZW56660.1"/>
    <property type="molecule type" value="Genomic_DNA"/>
</dbReference>
<keyword evidence="1 2" id="KW-0732">Signal</keyword>